<dbReference type="HOGENOM" id="CLU_3367296_0_0_6"/>
<protein>
    <submittedName>
        <fullName evidence="2">Uncharacterized protein</fullName>
    </submittedName>
</protein>
<dbReference type="KEGG" id="svo:SVI_1683"/>
<keyword evidence="1" id="KW-0812">Transmembrane</keyword>
<dbReference type="EMBL" id="AP011177">
    <property type="protein sequence ID" value="BAJ01654.1"/>
    <property type="molecule type" value="Genomic_DNA"/>
</dbReference>
<name>D4ZJ05_SHEVD</name>
<sequence>MSASEDAGLKSLAVAIELTGIILGVLVIGYWVSWL</sequence>
<accession>D4ZJ05</accession>
<dbReference type="STRING" id="637905.SVI_1683"/>
<proteinExistence type="predicted"/>
<dbReference type="AlphaFoldDB" id="D4ZJ05"/>
<keyword evidence="1" id="KW-0472">Membrane</keyword>
<evidence type="ECO:0000313" key="2">
    <source>
        <dbReference type="EMBL" id="BAJ01654.1"/>
    </source>
</evidence>
<gene>
    <name evidence="2" type="ordered locus">SVI_1683</name>
</gene>
<reference evidence="3" key="1">
    <citation type="journal article" date="2010" name="Mol. Biosyst.">
        <title>Complete genome sequence and comparative analysis of Shewanella violacea, a psychrophilic and piezophilic bacterium from deep sea floor sediments.</title>
        <authorList>
            <person name="Aono E."/>
            <person name="Baba T."/>
            <person name="Ara T."/>
            <person name="Nishi T."/>
            <person name="Nakamichi T."/>
            <person name="Inamoto E."/>
            <person name="Toyonaga H."/>
            <person name="Hasegawa M."/>
            <person name="Takai Y."/>
            <person name="Okumura Y."/>
            <person name="Baba M."/>
            <person name="Tomita M."/>
            <person name="Kato C."/>
            <person name="Oshima T."/>
            <person name="Nakasone K."/>
            <person name="Mori H."/>
        </authorList>
    </citation>
    <scope>NUCLEOTIDE SEQUENCE [LARGE SCALE GENOMIC DNA]</scope>
    <source>
        <strain evidence="3">JCM 10179 / CIP 106290 / LMG 19151 / DSS12</strain>
    </source>
</reference>
<feature type="transmembrane region" description="Helical" evidence="1">
    <location>
        <begin position="12"/>
        <end position="32"/>
    </location>
</feature>
<evidence type="ECO:0000256" key="1">
    <source>
        <dbReference type="SAM" id="Phobius"/>
    </source>
</evidence>
<evidence type="ECO:0000313" key="3">
    <source>
        <dbReference type="Proteomes" id="UP000002350"/>
    </source>
</evidence>
<dbReference type="Proteomes" id="UP000002350">
    <property type="component" value="Chromosome"/>
</dbReference>
<keyword evidence="3" id="KW-1185">Reference proteome</keyword>
<keyword evidence="1" id="KW-1133">Transmembrane helix</keyword>
<organism evidence="2 3">
    <name type="scientific">Shewanella violacea (strain JCM 10179 / CIP 106290 / LMG 19151 / DSS12)</name>
    <dbReference type="NCBI Taxonomy" id="637905"/>
    <lineage>
        <taxon>Bacteria</taxon>
        <taxon>Pseudomonadati</taxon>
        <taxon>Pseudomonadota</taxon>
        <taxon>Gammaproteobacteria</taxon>
        <taxon>Alteromonadales</taxon>
        <taxon>Shewanellaceae</taxon>
        <taxon>Shewanella</taxon>
    </lineage>
</organism>